<protein>
    <submittedName>
        <fullName evidence="1">Uncharacterized protein</fullName>
    </submittedName>
</protein>
<sequence length="126" mass="14316">MQQQTQNVLETVVLETSNSVYGLSAQMIQLEVVQGAVARLIERIDDITSKKWHEDKGMAYLSILEIQDTVRLIDMGFLPLFKEISEEVKTLNIHADELYETVIKRESKQLGQPTTQEVEICGAHNN</sequence>
<dbReference type="EMBL" id="SZPV01000067">
    <property type="protein sequence ID" value="TKI51193.1"/>
    <property type="molecule type" value="Genomic_DNA"/>
</dbReference>
<dbReference type="RefSeq" id="WP_137037009.1">
    <property type="nucleotide sequence ID" value="NZ_CP006837.1"/>
</dbReference>
<proteinExistence type="predicted"/>
<dbReference type="Proteomes" id="UP000308539">
    <property type="component" value="Unassembled WGS sequence"/>
</dbReference>
<accession>A0ABY2T443</accession>
<reference evidence="1 2" key="1">
    <citation type="submission" date="2019-04" db="EMBL/GenBank/DDBJ databases">
        <title>Lysinibacillus genome sequencing.</title>
        <authorList>
            <person name="Dunlap C."/>
        </authorList>
    </citation>
    <scope>NUCLEOTIDE SEQUENCE [LARGE SCALE GENOMIC DNA]</scope>
    <source>
        <strain evidence="1 2">NBRC 109424</strain>
    </source>
</reference>
<keyword evidence="2" id="KW-1185">Reference proteome</keyword>
<gene>
    <name evidence="1" type="ORF">FC752_22340</name>
</gene>
<comment type="caution">
    <text evidence="1">The sequence shown here is derived from an EMBL/GenBank/DDBJ whole genome shotgun (WGS) entry which is preliminary data.</text>
</comment>
<name>A0ABY2T443_9BACI</name>
<organism evidence="1 2">
    <name type="scientific">Lysinibacillus varians</name>
    <dbReference type="NCBI Taxonomy" id="1145276"/>
    <lineage>
        <taxon>Bacteria</taxon>
        <taxon>Bacillati</taxon>
        <taxon>Bacillota</taxon>
        <taxon>Bacilli</taxon>
        <taxon>Bacillales</taxon>
        <taxon>Bacillaceae</taxon>
        <taxon>Lysinibacillus</taxon>
    </lineage>
</organism>
<evidence type="ECO:0000313" key="2">
    <source>
        <dbReference type="Proteomes" id="UP000308539"/>
    </source>
</evidence>
<evidence type="ECO:0000313" key="1">
    <source>
        <dbReference type="EMBL" id="TKI51193.1"/>
    </source>
</evidence>